<evidence type="ECO:0000313" key="1">
    <source>
        <dbReference type="EMBL" id="KAH0921657.1"/>
    </source>
</evidence>
<dbReference type="EMBL" id="JAGKQM010000006">
    <property type="protein sequence ID" value="KAH0921657.1"/>
    <property type="molecule type" value="Genomic_DNA"/>
</dbReference>
<sequence length="163" mass="18922">MREVDKPELLEMPFDVDPDIWRFVNGSNSFQQPENSLTPRAHQDSQGDEVDKWFNYLESELGRNTGLTIHVQVKQTQGRLYFFTSLKSNELQSKFSNNNYKKIISLIKIMKKTTKVATNFPQTNIENLKTSYFSHPQLELGSWQPGGKGLFLCSFRKSENRLI</sequence>
<dbReference type="Proteomes" id="UP000824890">
    <property type="component" value="Unassembled WGS sequence"/>
</dbReference>
<comment type="caution">
    <text evidence="1">The sequence shown here is derived from an EMBL/GenBank/DDBJ whole genome shotgun (WGS) entry which is preliminary data.</text>
</comment>
<proteinExistence type="predicted"/>
<reference evidence="1 2" key="1">
    <citation type="submission" date="2021-05" db="EMBL/GenBank/DDBJ databases">
        <title>Genome Assembly of Synthetic Allotetraploid Brassica napus Reveals Homoeologous Exchanges between Subgenomes.</title>
        <authorList>
            <person name="Davis J.T."/>
        </authorList>
    </citation>
    <scope>NUCLEOTIDE SEQUENCE [LARGE SCALE GENOMIC DNA]</scope>
    <source>
        <strain evidence="2">cv. Da-Ae</strain>
        <tissue evidence="1">Seedling</tissue>
    </source>
</reference>
<gene>
    <name evidence="1" type="ORF">HID58_021675</name>
</gene>
<organism evidence="1 2">
    <name type="scientific">Brassica napus</name>
    <name type="common">Rape</name>
    <dbReference type="NCBI Taxonomy" id="3708"/>
    <lineage>
        <taxon>Eukaryota</taxon>
        <taxon>Viridiplantae</taxon>
        <taxon>Streptophyta</taxon>
        <taxon>Embryophyta</taxon>
        <taxon>Tracheophyta</taxon>
        <taxon>Spermatophyta</taxon>
        <taxon>Magnoliopsida</taxon>
        <taxon>eudicotyledons</taxon>
        <taxon>Gunneridae</taxon>
        <taxon>Pentapetalae</taxon>
        <taxon>rosids</taxon>
        <taxon>malvids</taxon>
        <taxon>Brassicales</taxon>
        <taxon>Brassicaceae</taxon>
        <taxon>Brassiceae</taxon>
        <taxon>Brassica</taxon>
    </lineage>
</organism>
<protein>
    <submittedName>
        <fullName evidence="1">Uncharacterized protein</fullName>
    </submittedName>
</protein>
<evidence type="ECO:0000313" key="2">
    <source>
        <dbReference type="Proteomes" id="UP000824890"/>
    </source>
</evidence>
<keyword evidence="2" id="KW-1185">Reference proteome</keyword>
<accession>A0ABQ8CX36</accession>
<name>A0ABQ8CX36_BRANA</name>
<feature type="non-terminal residue" evidence="1">
    <location>
        <position position="163"/>
    </location>
</feature>